<dbReference type="PANTHER" id="PTHR34379">
    <property type="entry name" value="OS07G0553800 PROTEIN"/>
    <property type="match status" value="1"/>
</dbReference>
<dbReference type="PANTHER" id="PTHR34379:SF6">
    <property type="entry name" value="PROTEIN 3F"/>
    <property type="match status" value="1"/>
</dbReference>
<keyword evidence="3" id="KW-1185">Reference proteome</keyword>
<accession>W9RV64</accession>
<keyword evidence="1" id="KW-1133">Transmembrane helix</keyword>
<dbReference type="OrthoDB" id="1886721at2759"/>
<dbReference type="EMBL" id="KE345709">
    <property type="protein sequence ID" value="EXC12063.1"/>
    <property type="molecule type" value="Genomic_DNA"/>
</dbReference>
<evidence type="ECO:0000313" key="3">
    <source>
        <dbReference type="Proteomes" id="UP000030645"/>
    </source>
</evidence>
<sequence>MVLKDTTTTKKEKYENKNMMRKGNNLFMCFRPVVLEPDGSGREINDPFLTYIAVQRNKESVVFPKKALSEKDDEKSLSFEAIKEEDFPAGKKIGGSRRFSHVLKAVLFEASMARKIKKGKSDKKSSHSLSESARYSYQKSSHKDQFDFDFGFGQRIISRTASALATSPSASTATSYCPSCSSSLVAKPTSFASNSTESKPTYENVKQQYRQRGYDTTCKSGLFLMLISLLVLVFWGKICAIVYTSTWFCFVARWINVKVMTDLTDPSENSSECKRKIVMEGLLARERGSFPC</sequence>
<dbReference type="AlphaFoldDB" id="W9RV64"/>
<dbReference type="Proteomes" id="UP000030645">
    <property type="component" value="Unassembled WGS sequence"/>
</dbReference>
<keyword evidence="1" id="KW-0472">Membrane</keyword>
<protein>
    <submittedName>
        <fullName evidence="2">Uncharacterized protein</fullName>
    </submittedName>
</protein>
<dbReference type="eggNOG" id="ENOG502S8V3">
    <property type="taxonomic scope" value="Eukaryota"/>
</dbReference>
<organism evidence="2 3">
    <name type="scientific">Morus notabilis</name>
    <dbReference type="NCBI Taxonomy" id="981085"/>
    <lineage>
        <taxon>Eukaryota</taxon>
        <taxon>Viridiplantae</taxon>
        <taxon>Streptophyta</taxon>
        <taxon>Embryophyta</taxon>
        <taxon>Tracheophyta</taxon>
        <taxon>Spermatophyta</taxon>
        <taxon>Magnoliopsida</taxon>
        <taxon>eudicotyledons</taxon>
        <taxon>Gunneridae</taxon>
        <taxon>Pentapetalae</taxon>
        <taxon>rosids</taxon>
        <taxon>fabids</taxon>
        <taxon>Rosales</taxon>
        <taxon>Moraceae</taxon>
        <taxon>Moreae</taxon>
        <taxon>Morus</taxon>
    </lineage>
</organism>
<gene>
    <name evidence="2" type="ORF">L484_006607</name>
</gene>
<feature type="transmembrane region" description="Helical" evidence="1">
    <location>
        <begin position="222"/>
        <end position="250"/>
    </location>
</feature>
<reference evidence="3" key="1">
    <citation type="submission" date="2013-01" db="EMBL/GenBank/DDBJ databases">
        <title>Draft Genome Sequence of a Mulberry Tree, Morus notabilis C.K. Schneid.</title>
        <authorList>
            <person name="He N."/>
            <person name="Zhao S."/>
        </authorList>
    </citation>
    <scope>NUCLEOTIDE SEQUENCE</scope>
</reference>
<keyword evidence="1" id="KW-0812">Transmembrane</keyword>
<dbReference type="KEGG" id="mnt:21390032"/>
<proteinExistence type="predicted"/>
<evidence type="ECO:0000256" key="1">
    <source>
        <dbReference type="SAM" id="Phobius"/>
    </source>
</evidence>
<evidence type="ECO:0000313" key="2">
    <source>
        <dbReference type="EMBL" id="EXC12063.1"/>
    </source>
</evidence>
<dbReference type="InterPro" id="IPR040411">
    <property type="entry name" value="At5g23160-like"/>
</dbReference>
<name>W9RV64_9ROSA</name>